<dbReference type="AlphaFoldDB" id="A0A975SZG3"/>
<protein>
    <submittedName>
        <fullName evidence="2">Uncharacterized protein</fullName>
    </submittedName>
</protein>
<keyword evidence="3" id="KW-1185">Reference proteome</keyword>
<sequence>MQVLLILVAAVLAPLLGLALLLWLAHLEDTLPQDVQRARHRPEPAPILAILVRGAPVRPPVSVPVQRTAPESERLPDVVPGTAVA</sequence>
<organism evidence="2 3">
    <name type="scientific">Nocardioides panacis</name>
    <dbReference type="NCBI Taxonomy" id="2849501"/>
    <lineage>
        <taxon>Bacteria</taxon>
        <taxon>Bacillati</taxon>
        <taxon>Actinomycetota</taxon>
        <taxon>Actinomycetes</taxon>
        <taxon>Propionibacteriales</taxon>
        <taxon>Nocardioidaceae</taxon>
        <taxon>Nocardioides</taxon>
    </lineage>
</organism>
<feature type="region of interest" description="Disordered" evidence="1">
    <location>
        <begin position="63"/>
        <end position="85"/>
    </location>
</feature>
<accession>A0A975SZG3</accession>
<name>A0A975SZG3_9ACTN</name>
<reference evidence="2" key="1">
    <citation type="submission" date="2021-06" db="EMBL/GenBank/DDBJ databases">
        <title>Complete genome sequence of Nocardioides sp. G188.</title>
        <authorList>
            <person name="Im W.-T."/>
        </authorList>
    </citation>
    <scope>NUCLEOTIDE SEQUENCE</scope>
    <source>
        <strain evidence="2">G188</strain>
    </source>
</reference>
<evidence type="ECO:0000313" key="3">
    <source>
        <dbReference type="Proteomes" id="UP000683575"/>
    </source>
</evidence>
<dbReference type="EMBL" id="CP077062">
    <property type="protein sequence ID" value="QWZ08079.1"/>
    <property type="molecule type" value="Genomic_DNA"/>
</dbReference>
<dbReference type="RefSeq" id="WP_216939588.1">
    <property type="nucleotide sequence ID" value="NZ_CP077062.1"/>
</dbReference>
<evidence type="ECO:0000256" key="1">
    <source>
        <dbReference type="SAM" id="MobiDB-lite"/>
    </source>
</evidence>
<dbReference type="KEGG" id="nps:KRR39_22525"/>
<evidence type="ECO:0000313" key="2">
    <source>
        <dbReference type="EMBL" id="QWZ08079.1"/>
    </source>
</evidence>
<dbReference type="Proteomes" id="UP000683575">
    <property type="component" value="Chromosome"/>
</dbReference>
<gene>
    <name evidence="2" type="ORF">KRR39_22525</name>
</gene>
<proteinExistence type="predicted"/>